<dbReference type="PROSITE" id="PS50835">
    <property type="entry name" value="IG_LIKE"/>
    <property type="match status" value="5"/>
</dbReference>
<dbReference type="GO" id="GO:0098609">
    <property type="term" value="P:cell-cell adhesion"/>
    <property type="evidence" value="ECO:0007669"/>
    <property type="project" value="TreeGrafter"/>
</dbReference>
<evidence type="ECO:0000256" key="6">
    <source>
        <dbReference type="ARBA" id="ARBA00023136"/>
    </source>
</evidence>
<dbReference type="Gene3D" id="2.60.40.10">
    <property type="entry name" value="Immunoglobulins"/>
    <property type="match status" value="8"/>
</dbReference>
<protein>
    <recommendedName>
        <fullName evidence="15">Roundabout</fullName>
    </recommendedName>
</protein>
<feature type="compositionally biased region" description="Pro residues" evidence="9">
    <location>
        <begin position="1114"/>
        <end position="1124"/>
    </location>
</feature>
<dbReference type="OrthoDB" id="428111at2759"/>
<dbReference type="InterPro" id="IPR007110">
    <property type="entry name" value="Ig-like_dom"/>
</dbReference>
<dbReference type="GO" id="GO:0016199">
    <property type="term" value="P:axon midline choice point recognition"/>
    <property type="evidence" value="ECO:0007669"/>
    <property type="project" value="InterPro"/>
</dbReference>
<dbReference type="Pfam" id="PF07679">
    <property type="entry name" value="I-set"/>
    <property type="match status" value="4"/>
</dbReference>
<dbReference type="SMART" id="SM00409">
    <property type="entry name" value="IG"/>
    <property type="match status" value="5"/>
</dbReference>
<dbReference type="EMBL" id="QKKF02002619">
    <property type="protein sequence ID" value="RZF48239.1"/>
    <property type="molecule type" value="Genomic_DNA"/>
</dbReference>
<dbReference type="SMART" id="SM00060">
    <property type="entry name" value="FN3"/>
    <property type="match status" value="3"/>
</dbReference>
<feature type="transmembrane region" description="Helical" evidence="10">
    <location>
        <begin position="831"/>
        <end position="853"/>
    </location>
</feature>
<feature type="region of interest" description="Disordered" evidence="9">
    <location>
        <begin position="1184"/>
        <end position="1216"/>
    </location>
</feature>
<feature type="domain" description="Fibronectin type-III" evidence="12">
    <location>
        <begin position="636"/>
        <end position="731"/>
    </location>
</feature>
<dbReference type="SMR" id="A0A482XS13"/>
<dbReference type="STRING" id="195883.A0A482XS13"/>
<feature type="compositionally biased region" description="Polar residues" evidence="9">
    <location>
        <begin position="1202"/>
        <end position="1216"/>
    </location>
</feature>
<proteinExistence type="predicted"/>
<gene>
    <name evidence="13" type="ORF">LSTR_LSTR006206</name>
</gene>
<comment type="subcellular location">
    <subcellularLocation>
        <location evidence="1">Membrane</location>
        <topology evidence="1">Single-pass membrane protein</topology>
    </subcellularLocation>
</comment>
<evidence type="ECO:0000256" key="5">
    <source>
        <dbReference type="ARBA" id="ARBA00022989"/>
    </source>
</evidence>
<evidence type="ECO:0000313" key="14">
    <source>
        <dbReference type="Proteomes" id="UP000291343"/>
    </source>
</evidence>
<comment type="caution">
    <text evidence="13">The sequence shown here is derived from an EMBL/GenBank/DDBJ whole genome shotgun (WGS) entry which is preliminary data.</text>
</comment>
<dbReference type="InterPro" id="IPR003961">
    <property type="entry name" value="FN3_dom"/>
</dbReference>
<feature type="domain" description="Ig-like" evidence="11">
    <location>
        <begin position="412"/>
        <end position="500"/>
    </location>
</feature>
<dbReference type="Proteomes" id="UP000291343">
    <property type="component" value="Unassembled WGS sequence"/>
</dbReference>
<evidence type="ECO:0000256" key="9">
    <source>
        <dbReference type="SAM" id="MobiDB-lite"/>
    </source>
</evidence>
<evidence type="ECO:0000259" key="12">
    <source>
        <dbReference type="PROSITE" id="PS50853"/>
    </source>
</evidence>
<evidence type="ECO:0000256" key="3">
    <source>
        <dbReference type="ARBA" id="ARBA00022729"/>
    </source>
</evidence>
<feature type="domain" description="Ig-like" evidence="11">
    <location>
        <begin position="312"/>
        <end position="405"/>
    </location>
</feature>
<dbReference type="SUPFAM" id="SSF48726">
    <property type="entry name" value="Immunoglobulin"/>
    <property type="match status" value="5"/>
</dbReference>
<keyword evidence="7" id="KW-1015">Disulfide bond</keyword>
<dbReference type="PANTHER" id="PTHR44170:SF60">
    <property type="entry name" value="ROUNDABOUT HOMOLOG 1"/>
    <property type="match status" value="1"/>
</dbReference>
<evidence type="ECO:0000259" key="11">
    <source>
        <dbReference type="PROSITE" id="PS50835"/>
    </source>
</evidence>
<dbReference type="GO" id="GO:0008046">
    <property type="term" value="F:axon guidance receptor activity"/>
    <property type="evidence" value="ECO:0007669"/>
    <property type="project" value="InterPro"/>
</dbReference>
<accession>A0A482XS13</accession>
<organism evidence="13 14">
    <name type="scientific">Laodelphax striatellus</name>
    <name type="common">Small brown planthopper</name>
    <name type="synonym">Delphax striatella</name>
    <dbReference type="NCBI Taxonomy" id="195883"/>
    <lineage>
        <taxon>Eukaryota</taxon>
        <taxon>Metazoa</taxon>
        <taxon>Ecdysozoa</taxon>
        <taxon>Arthropoda</taxon>
        <taxon>Hexapoda</taxon>
        <taxon>Insecta</taxon>
        <taxon>Pterygota</taxon>
        <taxon>Neoptera</taxon>
        <taxon>Paraneoptera</taxon>
        <taxon>Hemiptera</taxon>
        <taxon>Auchenorrhyncha</taxon>
        <taxon>Fulgoroidea</taxon>
        <taxon>Delphacidae</taxon>
        <taxon>Criomorphinae</taxon>
        <taxon>Laodelphax</taxon>
    </lineage>
</organism>
<keyword evidence="4" id="KW-0677">Repeat</keyword>
<feature type="domain" description="Ig-like" evidence="11">
    <location>
        <begin position="224"/>
        <end position="308"/>
    </location>
</feature>
<keyword evidence="6 10" id="KW-0472">Membrane</keyword>
<evidence type="ECO:0000256" key="7">
    <source>
        <dbReference type="ARBA" id="ARBA00023157"/>
    </source>
</evidence>
<dbReference type="CDD" id="cd00063">
    <property type="entry name" value="FN3"/>
    <property type="match status" value="3"/>
</dbReference>
<dbReference type="FunFam" id="2.60.40.10:FF:000948">
    <property type="entry name" value="Roundabout 1"/>
    <property type="match status" value="1"/>
</dbReference>
<name>A0A482XS13_LAOST</name>
<feature type="domain" description="Ig-like" evidence="11">
    <location>
        <begin position="130"/>
        <end position="219"/>
    </location>
</feature>
<dbReference type="GO" id="GO:0016020">
    <property type="term" value="C:membrane"/>
    <property type="evidence" value="ECO:0007669"/>
    <property type="project" value="UniProtKB-SubCell"/>
</dbReference>
<keyword evidence="8" id="KW-0393">Immunoglobulin domain</keyword>
<dbReference type="FunFam" id="2.60.40.10:FF:001167">
    <property type="entry name" value="Roundabout 2, isoform B"/>
    <property type="match status" value="1"/>
</dbReference>
<dbReference type="FunCoup" id="A0A482XS13">
    <property type="interactions" value="253"/>
</dbReference>
<dbReference type="Pfam" id="PF13927">
    <property type="entry name" value="Ig_3"/>
    <property type="match status" value="1"/>
</dbReference>
<dbReference type="InterPro" id="IPR003599">
    <property type="entry name" value="Ig_sub"/>
</dbReference>
<dbReference type="AlphaFoldDB" id="A0A482XS13"/>
<evidence type="ECO:0000256" key="1">
    <source>
        <dbReference type="ARBA" id="ARBA00004167"/>
    </source>
</evidence>
<dbReference type="InterPro" id="IPR013783">
    <property type="entry name" value="Ig-like_fold"/>
</dbReference>
<keyword evidence="5 10" id="KW-1133">Transmembrane helix</keyword>
<dbReference type="CDD" id="cd05725">
    <property type="entry name" value="IgI_3_Robo"/>
    <property type="match status" value="1"/>
</dbReference>
<feature type="region of interest" description="Disordered" evidence="9">
    <location>
        <begin position="1097"/>
        <end position="1133"/>
    </location>
</feature>
<keyword evidence="2 10" id="KW-0812">Transmembrane</keyword>
<feature type="compositionally biased region" description="Basic and acidic residues" evidence="9">
    <location>
        <begin position="1188"/>
        <end position="1201"/>
    </location>
</feature>
<dbReference type="SMART" id="SM00408">
    <property type="entry name" value="IGc2"/>
    <property type="match status" value="5"/>
</dbReference>
<evidence type="ECO:0008006" key="15">
    <source>
        <dbReference type="Google" id="ProtNLM"/>
    </source>
</evidence>
<dbReference type="InterPro" id="IPR013098">
    <property type="entry name" value="Ig_I-set"/>
</dbReference>
<dbReference type="InterPro" id="IPR032986">
    <property type="entry name" value="Robo1_Ig-like3"/>
</dbReference>
<dbReference type="InterPro" id="IPR003598">
    <property type="entry name" value="Ig_sub2"/>
</dbReference>
<keyword evidence="14" id="KW-1185">Reference proteome</keyword>
<dbReference type="FunFam" id="2.60.40.10:FF:000026">
    <property type="entry name" value="roundabout homolog 2 isoform X1"/>
    <property type="match status" value="1"/>
</dbReference>
<evidence type="ECO:0000256" key="2">
    <source>
        <dbReference type="ARBA" id="ARBA00022692"/>
    </source>
</evidence>
<dbReference type="SUPFAM" id="SSF49265">
    <property type="entry name" value="Fibronectin type III"/>
    <property type="match status" value="2"/>
</dbReference>
<dbReference type="InterPro" id="IPR036179">
    <property type="entry name" value="Ig-like_dom_sf"/>
</dbReference>
<dbReference type="PROSITE" id="PS50853">
    <property type="entry name" value="FN3"/>
    <property type="match status" value="3"/>
</dbReference>
<dbReference type="Pfam" id="PF00041">
    <property type="entry name" value="fn3"/>
    <property type="match status" value="2"/>
</dbReference>
<evidence type="ECO:0000313" key="13">
    <source>
        <dbReference type="EMBL" id="RZF48239.1"/>
    </source>
</evidence>
<dbReference type="GO" id="GO:0035385">
    <property type="term" value="P:Roundabout signaling pathway"/>
    <property type="evidence" value="ECO:0007669"/>
    <property type="project" value="InterPro"/>
</dbReference>
<dbReference type="SMART" id="SM00406">
    <property type="entry name" value="IGv"/>
    <property type="match status" value="4"/>
</dbReference>
<dbReference type="InParanoid" id="A0A482XS13"/>
<evidence type="ECO:0000256" key="10">
    <source>
        <dbReference type="SAM" id="Phobius"/>
    </source>
</evidence>
<dbReference type="FunFam" id="2.60.40.10:FF:000053">
    <property type="entry name" value="Roundabout guidance receptor 1"/>
    <property type="match status" value="1"/>
</dbReference>
<dbReference type="InterPro" id="IPR013106">
    <property type="entry name" value="Ig_V-set"/>
</dbReference>
<reference evidence="13 14" key="1">
    <citation type="journal article" date="2017" name="Gigascience">
        <title>Genome sequence of the small brown planthopper, Laodelphax striatellus.</title>
        <authorList>
            <person name="Zhu J."/>
            <person name="Jiang F."/>
            <person name="Wang X."/>
            <person name="Yang P."/>
            <person name="Bao Y."/>
            <person name="Zhao W."/>
            <person name="Wang W."/>
            <person name="Lu H."/>
            <person name="Wang Q."/>
            <person name="Cui N."/>
            <person name="Li J."/>
            <person name="Chen X."/>
            <person name="Luo L."/>
            <person name="Yu J."/>
            <person name="Kang L."/>
            <person name="Cui F."/>
        </authorList>
    </citation>
    <scope>NUCLEOTIDE SEQUENCE [LARGE SCALE GENOMIC DNA]</scope>
    <source>
        <strain evidence="13">Lst14</strain>
    </source>
</reference>
<evidence type="ECO:0000256" key="8">
    <source>
        <dbReference type="ARBA" id="ARBA00023319"/>
    </source>
</evidence>
<dbReference type="PANTHER" id="PTHR44170">
    <property type="entry name" value="PROTEIN SIDEKICK"/>
    <property type="match status" value="1"/>
</dbReference>
<sequence length="1223" mass="133120">MNRVIHAKKDRRERRICKARQYRSPRITEHPASTVVPKNEPVTLNCKAEGRPEPEIEWWKDGQRLEVSPNPNTQRDSIGPVLLPAGSLFFLRARHGKKEHDDGVYWCVARNLAGSAASRNATLQVAVLREDFRAEPKDTRVAAGETALLECGPPKGNPEPSLFWKKDGQVLDLETSSRVRVVDGGNLMMTEVRQDDEGRYQCFVQNLVGMRESVHATLTVHVKPYFVKEPSDVTVIADQMVDFECRVGGDPSPKILWRRDDGKMPIGRAHLLDDKSLRIEHVTPEDEGLYICDAENVVGSVSARASLTVHSPPVFITKPQDQKVGLNGIASFDCVAKGNPPPSVFWSKEGSQVLMFPGNSYGHLHVTAEGSLRIQGAQREDAGFLVCSALSVAGSTTVRAFLQVTSVDDVPPPIVEIGPSNQTLPMDSVANLPCQARGTPHPTIKWYKDTQPLDSTVNPRVNILTSGTLQINDLQLVDSGLYTCTASSESGETSWSASLSVEKAPGTHLHRSPDPSTFPSAPGAPQVVNITQSNITITWDPGENTTPLIGYTVEYFSSDLQTGWVVAAHRINDRSITIGDLKPETSYMFVVRAENAHGLSVPSDTSKVVRTLGRSEGTRTVPPQLLDEARVRLGTKVIVLQDLSPVSSTSVKLVWEILSAEKFVEGLYVRFRDLSGGSQKYNMVTVLNAGATSYTVVNLRKFTKYEFFLVPFFKTVEGQPSNSRIVQTLEDVPSAPPDNIQVGSINSTAVFVHWSPPPPQHYNGILLGYKMSINVSTTSILLNNLTSNGIFAVRVAAYTRVGIGPYSVSVPLVFSRLGPYSQPTTGPTQTWLVLILAFLAVILLLATVSTLYVRKRHGLTKHISQLSVPVMNSGDLVHGGVKESLWIDRGWGLGGTGDGENKVVRLGPGGLLSTAAPTDHHVDYAEVNTRSLSTFYSSHPTPYATTTLINKTEEYNTETGPLLVPVSLSASSKMKNSNSCESNSRQDINCRDECATVSSVAAAVAAGEVGQFDRSCDNMSKSGMISSHHQWGEFMAPCHHQQPTPADTRQFNQVGSNCGCGSTFSSARDGNTGPGPPRSASSCYTPVYIPGQQENACHTLGHTLGPSSMHRHYPPPNQQPPPVPSDYGDNDSTSCGSGSVMSYNYQNCKRHHGNNVSHCSENTQDSYYESASLLSCHPIYRLQQSANHSKDRNSKSLDRGGNDSSQHSLLPGSNSAYMMAVVR</sequence>
<feature type="domain" description="Fibronectin type-III" evidence="12">
    <location>
        <begin position="521"/>
        <end position="614"/>
    </location>
</feature>
<keyword evidence="3" id="KW-0732">Signal</keyword>
<dbReference type="InterPro" id="IPR036116">
    <property type="entry name" value="FN3_sf"/>
</dbReference>
<evidence type="ECO:0000256" key="4">
    <source>
        <dbReference type="ARBA" id="ARBA00022737"/>
    </source>
</evidence>
<feature type="domain" description="Fibronectin type-III" evidence="12">
    <location>
        <begin position="736"/>
        <end position="818"/>
    </location>
</feature>
<feature type="domain" description="Ig-like" evidence="11">
    <location>
        <begin position="25"/>
        <end position="124"/>
    </location>
</feature>
<dbReference type="FunFam" id="2.60.40.10:FF:000008">
    <property type="entry name" value="roundabout homolog 2 isoform X2"/>
    <property type="match status" value="2"/>
</dbReference>